<keyword evidence="3" id="KW-0269">Exonuclease</keyword>
<dbReference type="RefSeq" id="WP_110021912.1">
    <property type="nucleotide sequence ID" value="NZ_PDNZ01000001.1"/>
</dbReference>
<dbReference type="EMBL" id="PDNZ01000001">
    <property type="protein sequence ID" value="PWW83028.1"/>
    <property type="molecule type" value="Genomic_DNA"/>
</dbReference>
<dbReference type="NCBIfam" id="TIGR00573">
    <property type="entry name" value="dnaq"/>
    <property type="match status" value="1"/>
</dbReference>
<evidence type="ECO:0000259" key="4">
    <source>
        <dbReference type="SMART" id="SM00479"/>
    </source>
</evidence>
<dbReference type="SMART" id="SM00479">
    <property type="entry name" value="EXOIII"/>
    <property type="match status" value="1"/>
</dbReference>
<dbReference type="InterPro" id="IPR012337">
    <property type="entry name" value="RNaseH-like_sf"/>
</dbReference>
<name>A0A317T9C4_9CHLB</name>
<dbReference type="InterPro" id="IPR006054">
    <property type="entry name" value="DnaQ"/>
</dbReference>
<dbReference type="Proteomes" id="UP000246278">
    <property type="component" value="Unassembled WGS sequence"/>
</dbReference>
<dbReference type="AlphaFoldDB" id="A0A317T9C4"/>
<proteinExistence type="predicted"/>
<gene>
    <name evidence="5" type="ORF">CR164_00220</name>
</gene>
<dbReference type="InterPro" id="IPR036397">
    <property type="entry name" value="RNaseH_sf"/>
</dbReference>
<evidence type="ECO:0000313" key="6">
    <source>
        <dbReference type="Proteomes" id="UP000246278"/>
    </source>
</evidence>
<evidence type="ECO:0000256" key="3">
    <source>
        <dbReference type="ARBA" id="ARBA00022839"/>
    </source>
</evidence>
<dbReference type="GO" id="GO:0003887">
    <property type="term" value="F:DNA-directed DNA polymerase activity"/>
    <property type="evidence" value="ECO:0007669"/>
    <property type="project" value="InterPro"/>
</dbReference>
<evidence type="ECO:0000256" key="2">
    <source>
        <dbReference type="ARBA" id="ARBA00022801"/>
    </source>
</evidence>
<dbReference type="OrthoDB" id="9803913at2"/>
<keyword evidence="1" id="KW-0540">Nuclease</keyword>
<keyword evidence="2" id="KW-0378">Hydrolase</keyword>
<protein>
    <submittedName>
        <fullName evidence="5">DNA polymerase III subunit epsilon</fullName>
    </submittedName>
</protein>
<reference evidence="6" key="1">
    <citation type="submission" date="2017-10" db="EMBL/GenBank/DDBJ databases">
        <authorList>
            <person name="Gaisin V.A."/>
            <person name="Rysina M.S."/>
            <person name="Grouzdev D.S."/>
        </authorList>
    </citation>
    <scope>NUCLEOTIDE SEQUENCE [LARGE SCALE GENOMIC DNA]</scope>
    <source>
        <strain evidence="6">V1</strain>
    </source>
</reference>
<dbReference type="Pfam" id="PF00929">
    <property type="entry name" value="RNase_T"/>
    <property type="match status" value="1"/>
</dbReference>
<evidence type="ECO:0000256" key="1">
    <source>
        <dbReference type="ARBA" id="ARBA00022722"/>
    </source>
</evidence>
<dbReference type="PANTHER" id="PTHR30231:SF4">
    <property type="entry name" value="PROTEIN NEN2"/>
    <property type="match status" value="1"/>
</dbReference>
<dbReference type="InterPro" id="IPR013520">
    <property type="entry name" value="Ribonucl_H"/>
</dbReference>
<dbReference type="GO" id="GO:0003677">
    <property type="term" value="F:DNA binding"/>
    <property type="evidence" value="ECO:0007669"/>
    <property type="project" value="InterPro"/>
</dbReference>
<dbReference type="SUPFAM" id="SSF53098">
    <property type="entry name" value="Ribonuclease H-like"/>
    <property type="match status" value="1"/>
</dbReference>
<dbReference type="PANTHER" id="PTHR30231">
    <property type="entry name" value="DNA POLYMERASE III SUBUNIT EPSILON"/>
    <property type="match status" value="1"/>
</dbReference>
<accession>A0A317T9C4</accession>
<dbReference type="GO" id="GO:0006260">
    <property type="term" value="P:DNA replication"/>
    <property type="evidence" value="ECO:0007669"/>
    <property type="project" value="InterPro"/>
</dbReference>
<organism evidence="5 6">
    <name type="scientific">Prosthecochloris marina</name>
    <dbReference type="NCBI Taxonomy" id="2017681"/>
    <lineage>
        <taxon>Bacteria</taxon>
        <taxon>Pseudomonadati</taxon>
        <taxon>Chlorobiota</taxon>
        <taxon>Chlorobiia</taxon>
        <taxon>Chlorobiales</taxon>
        <taxon>Chlorobiaceae</taxon>
        <taxon>Prosthecochloris</taxon>
    </lineage>
</organism>
<dbReference type="GO" id="GO:0008408">
    <property type="term" value="F:3'-5' exonuclease activity"/>
    <property type="evidence" value="ECO:0007669"/>
    <property type="project" value="TreeGrafter"/>
</dbReference>
<keyword evidence="6" id="KW-1185">Reference proteome</keyword>
<sequence length="232" mass="26169">MINFLAKRIALRRCRCGELPAIICGYVNSFAGSSSFDLPLEKARFVVFDTETTGFDSATDLVISIGAIALNGVQINVEDSFEVLIRRDSVGDCEAVTTHGLLLRDLHEGSDENEAINGFLEYARDSVLVAQHADFDVAMINRILKQRYRFELFNQVIDTASLAKRLEKGPYYNLAHKGGEYRLDVLLERYNIRLYDRHTAAGDAFLTAQLFQMLLMKARRAGIKTLRELLLK</sequence>
<evidence type="ECO:0000313" key="5">
    <source>
        <dbReference type="EMBL" id="PWW83028.1"/>
    </source>
</evidence>
<comment type="caution">
    <text evidence="5">The sequence shown here is derived from an EMBL/GenBank/DDBJ whole genome shotgun (WGS) entry which is preliminary data.</text>
</comment>
<feature type="domain" description="Exonuclease" evidence="4">
    <location>
        <begin position="44"/>
        <end position="220"/>
    </location>
</feature>
<dbReference type="Gene3D" id="3.30.420.10">
    <property type="entry name" value="Ribonuclease H-like superfamily/Ribonuclease H"/>
    <property type="match status" value="1"/>
</dbReference>
<dbReference type="CDD" id="cd06127">
    <property type="entry name" value="DEDDh"/>
    <property type="match status" value="1"/>
</dbReference>